<protein>
    <submittedName>
        <fullName evidence="1">Uncharacterized protein</fullName>
    </submittedName>
</protein>
<evidence type="ECO:0000313" key="2">
    <source>
        <dbReference type="Proteomes" id="UP000006258"/>
    </source>
</evidence>
<reference evidence="1" key="1">
    <citation type="submission" date="2010-07" db="EMBL/GenBank/DDBJ databases">
        <authorList>
            <person name="Muzny D."/>
            <person name="Qin X."/>
            <person name="Buhay C."/>
            <person name="Dugan-Rocha S."/>
            <person name="Ding Y."/>
            <person name="Chen G."/>
            <person name="Hawes A."/>
            <person name="Holder M."/>
            <person name="Jhangiani S."/>
            <person name="Johnson A."/>
            <person name="Khan Z."/>
            <person name="Li Z."/>
            <person name="Liu W."/>
            <person name="Liu X."/>
            <person name="Perez L."/>
            <person name="Shen H."/>
            <person name="Wang Q."/>
            <person name="Watt J."/>
            <person name="Xi L."/>
            <person name="Xin Y."/>
            <person name="Zhou J."/>
            <person name="Deng J."/>
            <person name="Jiang H."/>
            <person name="Liu Y."/>
            <person name="Qu J."/>
            <person name="Song X.-Z."/>
            <person name="Zhang L."/>
            <person name="Villasana D."/>
            <person name="Johnson A."/>
            <person name="Liu J."/>
            <person name="Liyanage D."/>
            <person name="Lorensuhewa L."/>
            <person name="Robinson T."/>
            <person name="Song A."/>
            <person name="Song B.-B."/>
            <person name="Dinh H."/>
            <person name="Thornton R."/>
            <person name="Coyle M."/>
            <person name="Francisco L."/>
            <person name="Jackson L."/>
            <person name="Javaid M."/>
            <person name="Korchina V."/>
            <person name="Kovar C."/>
            <person name="Mata R."/>
            <person name="Mathew T."/>
            <person name="Ngo R."/>
            <person name="Nguyen L."/>
            <person name="Nguyen N."/>
            <person name="Okwuonu G."/>
            <person name="Ongeri F."/>
            <person name="Pham C."/>
            <person name="Simmons D."/>
            <person name="Wilczek-Boney K."/>
            <person name="Hale W."/>
            <person name="Jakkamsetti A."/>
            <person name="Pham P."/>
            <person name="Ruth R."/>
            <person name="San Lucas F."/>
            <person name="Warren J."/>
            <person name="Zhang J."/>
            <person name="Zhao Z."/>
            <person name="Zhou C."/>
            <person name="Zhu D."/>
            <person name="Lee S."/>
            <person name="Bess C."/>
            <person name="Blankenburg K."/>
            <person name="Forbes L."/>
            <person name="Fu Q."/>
            <person name="Gubbala S."/>
            <person name="Hirani K."/>
            <person name="Jayaseelan J.C."/>
            <person name="Lara F."/>
            <person name="Munidasa M."/>
            <person name="Palculict T."/>
            <person name="Patil S."/>
            <person name="Pu L.-L."/>
            <person name="Saada N."/>
            <person name="Tang L."/>
            <person name="Weissenberger G."/>
            <person name="Zhu Y."/>
            <person name="Hemphill L."/>
            <person name="Shang Y."/>
            <person name="Youmans B."/>
            <person name="Ayvaz T."/>
            <person name="Ross M."/>
            <person name="Santibanez J."/>
            <person name="Aqrawi P."/>
            <person name="Gross S."/>
            <person name="Joshi V."/>
            <person name="Fowler G."/>
            <person name="Nazareth L."/>
            <person name="Reid J."/>
            <person name="Worley K."/>
            <person name="Petrosino J."/>
            <person name="Highlander S."/>
            <person name="Gibbs R."/>
        </authorList>
    </citation>
    <scope>NUCLEOTIDE SEQUENCE [LARGE SCALE GENOMIC DNA]</scope>
    <source>
        <strain evidence="1">ATCC 33861</strain>
    </source>
</reference>
<organism evidence="1 2">
    <name type="scientific">Sphingobacterium spiritivorum ATCC 33861</name>
    <dbReference type="NCBI Taxonomy" id="525373"/>
    <lineage>
        <taxon>Bacteria</taxon>
        <taxon>Pseudomonadati</taxon>
        <taxon>Bacteroidota</taxon>
        <taxon>Sphingobacteriia</taxon>
        <taxon>Sphingobacteriales</taxon>
        <taxon>Sphingobacteriaceae</taxon>
        <taxon>Sphingobacterium</taxon>
    </lineage>
</organism>
<keyword evidence="2" id="KW-1185">Reference proteome</keyword>
<dbReference type="STRING" id="525373.HMPREF0766_13006"/>
<gene>
    <name evidence="1" type="ORF">HMPREF0766_13006</name>
</gene>
<dbReference type="EMBL" id="ACHA02000011">
    <property type="protein sequence ID" value="EFK57933.1"/>
    <property type="molecule type" value="Genomic_DNA"/>
</dbReference>
<comment type="caution">
    <text evidence="1">The sequence shown here is derived from an EMBL/GenBank/DDBJ whole genome shotgun (WGS) entry which is preliminary data.</text>
</comment>
<dbReference type="HOGENOM" id="CLU_3276836_0_0_10"/>
<dbReference type="AlphaFoldDB" id="D7VPT6"/>
<evidence type="ECO:0000313" key="1">
    <source>
        <dbReference type="EMBL" id="EFK57933.1"/>
    </source>
</evidence>
<accession>D7VPT6</accession>
<dbReference type="Proteomes" id="UP000006258">
    <property type="component" value="Unassembled WGS sequence"/>
</dbReference>
<name>D7VPT6_SPHSI</name>
<proteinExistence type="predicted"/>
<sequence>MYSFCFMPEDMFVFIFCNKIVCQIRNVYPEHRGYAYTLTFD</sequence>